<dbReference type="EMBL" id="CM047580">
    <property type="protein sequence ID" value="KAI9921640.1"/>
    <property type="molecule type" value="Genomic_DNA"/>
</dbReference>
<organism evidence="1 2">
    <name type="scientific">Peronosclerospora sorghi</name>
    <dbReference type="NCBI Taxonomy" id="230839"/>
    <lineage>
        <taxon>Eukaryota</taxon>
        <taxon>Sar</taxon>
        <taxon>Stramenopiles</taxon>
        <taxon>Oomycota</taxon>
        <taxon>Peronosporomycetes</taxon>
        <taxon>Peronosporales</taxon>
        <taxon>Peronosporaceae</taxon>
        <taxon>Peronosclerospora</taxon>
    </lineage>
</organism>
<evidence type="ECO:0000313" key="1">
    <source>
        <dbReference type="EMBL" id="KAI9921640.1"/>
    </source>
</evidence>
<keyword evidence="2" id="KW-1185">Reference proteome</keyword>
<evidence type="ECO:0000313" key="2">
    <source>
        <dbReference type="Proteomes" id="UP001163321"/>
    </source>
</evidence>
<dbReference type="Proteomes" id="UP001163321">
    <property type="component" value="Chromosome 1"/>
</dbReference>
<accession>A0ACC0WRV9</accession>
<reference evidence="1 2" key="1">
    <citation type="journal article" date="2022" name="bioRxiv">
        <title>The genome of the oomycete Peronosclerospora sorghi, a cosmopolitan pathogen of maize and sorghum, is inflated with dispersed pseudogenes.</title>
        <authorList>
            <person name="Fletcher K."/>
            <person name="Martin F."/>
            <person name="Isakeit T."/>
            <person name="Cavanaugh K."/>
            <person name="Magill C."/>
            <person name="Michelmore R."/>
        </authorList>
    </citation>
    <scope>NUCLEOTIDE SEQUENCE [LARGE SCALE GENOMIC DNA]</scope>
    <source>
        <strain evidence="1">P6</strain>
    </source>
</reference>
<gene>
    <name evidence="1" type="ORF">PsorP6_000773</name>
</gene>
<protein>
    <submittedName>
        <fullName evidence="1">Uncharacterized protein</fullName>
    </submittedName>
</protein>
<sequence>MRSTKHIDDSRVNAQWTNQIGEDEITRSVECLSSIVANNKKYVCLALQISTKRRYNSHERISRISFYTVLPDELPKVDFGKVKEDFHPITLLTRNIQSAHEVAYRAYNMHSHIYVL</sequence>
<comment type="caution">
    <text evidence="1">The sequence shown here is derived from an EMBL/GenBank/DDBJ whole genome shotgun (WGS) entry which is preliminary data.</text>
</comment>
<proteinExistence type="predicted"/>
<name>A0ACC0WRV9_9STRA</name>